<dbReference type="EMBL" id="JBBJBU010000013">
    <property type="protein sequence ID" value="KAK7203115.1"/>
    <property type="molecule type" value="Genomic_DNA"/>
</dbReference>
<evidence type="ECO:0000259" key="3">
    <source>
        <dbReference type="Pfam" id="PF04083"/>
    </source>
</evidence>
<dbReference type="Pfam" id="PF04083">
    <property type="entry name" value="Abhydro_lipase"/>
    <property type="match status" value="1"/>
</dbReference>
<proteinExistence type="predicted"/>
<gene>
    <name evidence="4" type="ORF">BZA70DRAFT_283903</name>
</gene>
<dbReference type="RefSeq" id="XP_064766148.1">
    <property type="nucleotide sequence ID" value="XM_064913513.1"/>
</dbReference>
<reference evidence="4 5" key="1">
    <citation type="submission" date="2024-03" db="EMBL/GenBank/DDBJ databases">
        <title>Genome-scale model development and genomic sequencing of the oleaginous clade Lipomyces.</title>
        <authorList>
            <consortium name="Lawrence Berkeley National Laboratory"/>
            <person name="Czajka J.J."/>
            <person name="Han Y."/>
            <person name="Kim J."/>
            <person name="Mondo S.J."/>
            <person name="Hofstad B.A."/>
            <person name="Robles A."/>
            <person name="Haridas S."/>
            <person name="Riley R."/>
            <person name="LaButti K."/>
            <person name="Pangilinan J."/>
            <person name="Andreopoulos W."/>
            <person name="Lipzen A."/>
            <person name="Yan J."/>
            <person name="Wang M."/>
            <person name="Ng V."/>
            <person name="Grigoriev I.V."/>
            <person name="Spatafora J.W."/>
            <person name="Magnuson J.K."/>
            <person name="Baker S.E."/>
            <person name="Pomraning K.R."/>
        </authorList>
    </citation>
    <scope>NUCLEOTIDE SEQUENCE [LARGE SCALE GENOMIC DNA]</scope>
    <source>
        <strain evidence="4 5">Phaff 52-87</strain>
    </source>
</reference>
<keyword evidence="2" id="KW-1133">Transmembrane helix</keyword>
<feature type="region of interest" description="Disordered" evidence="1">
    <location>
        <begin position="64"/>
        <end position="85"/>
    </location>
</feature>
<feature type="domain" description="Partial AB-hydrolase lipase" evidence="3">
    <location>
        <begin position="196"/>
        <end position="255"/>
    </location>
</feature>
<protein>
    <submittedName>
        <fullName evidence="4">Lipase</fullName>
    </submittedName>
</protein>
<evidence type="ECO:0000313" key="4">
    <source>
        <dbReference type="EMBL" id="KAK7203115.1"/>
    </source>
</evidence>
<dbReference type="PANTHER" id="PTHR11005">
    <property type="entry name" value="LYSOSOMAL ACID LIPASE-RELATED"/>
    <property type="match status" value="1"/>
</dbReference>
<sequence length="561" mass="63305">MASATVVREQATLAHVGQQSFLEKTASRTSLASATTRPTLSSVSRVNSFRLNVSYSATNAAASLSLPTTPRPGSPAGRRRMSSTSGVRVELRNLVNSSSPNGGITQNIRASRFGEPTFFSSLSCYARRGLSFILSFSFLGSLMTAAIFTYALQNLKHLLVRATGGPPARRPFATIERQRAAQRTKKDHKVVRDIGYYAGLIGLKVSQFEVTTDDGFILQLYRVTDPTLSQDQLKQRYPVLLIHGLLQSAGAFCVNEQDSLAFYLCKSGYDVWLGNNRCGFNHKHVKYSYNDPRMWDWDVREMGTKDLPAFVNYIESQTGYEKIALACHSQGTAQTFLALSRYHIPELGNKISVFCALSPAVYAGPLVDRSFFKFMRYLPNSIYHAFLGIHAFIPAMIDLRLLLPTRALTFCSYVMFHFLFDWSDERWEKALEGRMFQFSPVYISAESMRWWLGKDGFATRRCIFPRDDPAEKWFDGRCPPVALWVAGRDSLVDGQRLIERLENAEPDVVVVKTEMINEYEHLDVLWAVDAVDHVHRGVKETIWETAWKRENCVVPDGCVEL</sequence>
<dbReference type="Proteomes" id="UP001498771">
    <property type="component" value="Unassembled WGS sequence"/>
</dbReference>
<evidence type="ECO:0000256" key="2">
    <source>
        <dbReference type="SAM" id="Phobius"/>
    </source>
</evidence>
<dbReference type="GeneID" id="90039025"/>
<organism evidence="4 5">
    <name type="scientific">Myxozyma melibiosi</name>
    <dbReference type="NCBI Taxonomy" id="54550"/>
    <lineage>
        <taxon>Eukaryota</taxon>
        <taxon>Fungi</taxon>
        <taxon>Dikarya</taxon>
        <taxon>Ascomycota</taxon>
        <taxon>Saccharomycotina</taxon>
        <taxon>Lipomycetes</taxon>
        <taxon>Lipomycetales</taxon>
        <taxon>Lipomycetaceae</taxon>
        <taxon>Myxozyma</taxon>
    </lineage>
</organism>
<accession>A0ABR1EZV6</accession>
<evidence type="ECO:0000256" key="1">
    <source>
        <dbReference type="SAM" id="MobiDB-lite"/>
    </source>
</evidence>
<dbReference type="SUPFAM" id="SSF53474">
    <property type="entry name" value="alpha/beta-Hydrolases"/>
    <property type="match status" value="1"/>
</dbReference>
<comment type="caution">
    <text evidence="4">The sequence shown here is derived from an EMBL/GenBank/DDBJ whole genome shotgun (WGS) entry which is preliminary data.</text>
</comment>
<keyword evidence="5" id="KW-1185">Reference proteome</keyword>
<keyword evidence="2" id="KW-0812">Transmembrane</keyword>
<evidence type="ECO:0000313" key="5">
    <source>
        <dbReference type="Proteomes" id="UP001498771"/>
    </source>
</evidence>
<name>A0ABR1EZV6_9ASCO</name>
<feature type="transmembrane region" description="Helical" evidence="2">
    <location>
        <begin position="130"/>
        <end position="152"/>
    </location>
</feature>
<dbReference type="InterPro" id="IPR029058">
    <property type="entry name" value="AB_hydrolase_fold"/>
</dbReference>
<dbReference type="InterPro" id="IPR006693">
    <property type="entry name" value="AB_hydrolase_lipase"/>
</dbReference>
<keyword evidence="2" id="KW-0472">Membrane</keyword>
<dbReference type="Gene3D" id="3.40.50.1820">
    <property type="entry name" value="alpha/beta hydrolase"/>
    <property type="match status" value="1"/>
</dbReference>